<evidence type="ECO:0000313" key="2">
    <source>
        <dbReference type="Proteomes" id="UP000683925"/>
    </source>
</evidence>
<protein>
    <submittedName>
        <fullName evidence="1">Uncharacterized protein</fullName>
    </submittedName>
</protein>
<organism evidence="1 2">
    <name type="scientific">Paramecium octaurelia</name>
    <dbReference type="NCBI Taxonomy" id="43137"/>
    <lineage>
        <taxon>Eukaryota</taxon>
        <taxon>Sar</taxon>
        <taxon>Alveolata</taxon>
        <taxon>Ciliophora</taxon>
        <taxon>Intramacronucleata</taxon>
        <taxon>Oligohymenophorea</taxon>
        <taxon>Peniculida</taxon>
        <taxon>Parameciidae</taxon>
        <taxon>Paramecium</taxon>
    </lineage>
</organism>
<dbReference type="OMA" id="IMINQIG"/>
<dbReference type="AlphaFoldDB" id="A0A8S1YGN5"/>
<dbReference type="OrthoDB" id="294576at2759"/>
<sequence>MQHPHEVVDMFNEFKSPQTNLLNVKEFLELLQESGMDKSCQLLYKKLHKKRNDNLNLNQFAESFHYDSSDFENFEMLFQIMDTSNSKKLSKQELKKQCDILGMGFSDKDIDIMINQIGSEEQDVVSRDKLWSVLQQYKNHEFHHQ</sequence>
<dbReference type="InterPro" id="IPR018247">
    <property type="entry name" value="EF_Hand_1_Ca_BS"/>
</dbReference>
<gene>
    <name evidence="1" type="ORF">POCTA_138.1.T1610013</name>
</gene>
<keyword evidence="2" id="KW-1185">Reference proteome</keyword>
<dbReference type="EMBL" id="CAJJDP010000163">
    <property type="protein sequence ID" value="CAD8213235.1"/>
    <property type="molecule type" value="Genomic_DNA"/>
</dbReference>
<proteinExistence type="predicted"/>
<dbReference type="Proteomes" id="UP000683925">
    <property type="component" value="Unassembled WGS sequence"/>
</dbReference>
<dbReference type="PROSITE" id="PS00018">
    <property type="entry name" value="EF_HAND_1"/>
    <property type="match status" value="1"/>
</dbReference>
<reference evidence="1" key="1">
    <citation type="submission" date="2021-01" db="EMBL/GenBank/DDBJ databases">
        <authorList>
            <consortium name="Genoscope - CEA"/>
            <person name="William W."/>
        </authorList>
    </citation>
    <scope>NUCLEOTIDE SEQUENCE</scope>
</reference>
<name>A0A8S1YGN5_PAROT</name>
<accession>A0A8S1YGN5</accession>
<evidence type="ECO:0000313" key="1">
    <source>
        <dbReference type="EMBL" id="CAD8213235.1"/>
    </source>
</evidence>
<comment type="caution">
    <text evidence="1">The sequence shown here is derived from an EMBL/GenBank/DDBJ whole genome shotgun (WGS) entry which is preliminary data.</text>
</comment>